<protein>
    <submittedName>
        <fullName evidence="3">Urease accessory protein</fullName>
    </submittedName>
</protein>
<evidence type="ECO:0000313" key="4">
    <source>
        <dbReference type="Proteomes" id="UP000092713"/>
    </source>
</evidence>
<evidence type="ECO:0000313" key="3">
    <source>
        <dbReference type="EMBL" id="OBV38391.1"/>
    </source>
</evidence>
<accession>A0A1A7BXQ4</accession>
<feature type="chain" id="PRO_5008355409" evidence="2">
    <location>
        <begin position="25"/>
        <end position="186"/>
    </location>
</feature>
<feature type="transmembrane region" description="Helical" evidence="1">
    <location>
        <begin position="69"/>
        <end position="88"/>
    </location>
</feature>
<organism evidence="3 4">
    <name type="scientific">Janthinobacterium psychrotolerans</name>
    <dbReference type="NCBI Taxonomy" id="1747903"/>
    <lineage>
        <taxon>Bacteria</taxon>
        <taxon>Pseudomonadati</taxon>
        <taxon>Pseudomonadota</taxon>
        <taxon>Betaproteobacteria</taxon>
        <taxon>Burkholderiales</taxon>
        <taxon>Oxalobacteraceae</taxon>
        <taxon>Janthinobacterium</taxon>
    </lineage>
</organism>
<keyword evidence="2" id="KW-0732">Signal</keyword>
<dbReference type="EMBL" id="LOCQ01000058">
    <property type="protein sequence ID" value="OBV38391.1"/>
    <property type="molecule type" value="Genomic_DNA"/>
</dbReference>
<keyword evidence="1" id="KW-0472">Membrane</keyword>
<feature type="transmembrane region" description="Helical" evidence="1">
    <location>
        <begin position="34"/>
        <end position="57"/>
    </location>
</feature>
<keyword evidence="1" id="KW-1133">Transmembrane helix</keyword>
<keyword evidence="1" id="KW-0812">Transmembrane</keyword>
<dbReference type="OrthoDB" id="9808192at2"/>
<feature type="signal peptide" evidence="2">
    <location>
        <begin position="1"/>
        <end position="24"/>
    </location>
</feature>
<dbReference type="STRING" id="1747903.ASR47_1005349"/>
<sequence>MTVRSLKHIAVLASLSVLALPAMAHPGHAETAGFLAGLAHPFTGLDHLLAMLGVGIWGGQQRRSLAQPATFLGMMLLGALAGMAGLGIPGLEMGIAATVALTGMAIALALALPNWLGVSLVGIFAVAHGNAHGHELPAASAAFGFMLASAILLMTGRFAGQVMAERVVRVSGAAMTAAGLVLMGMN</sequence>
<feature type="transmembrane region" description="Helical" evidence="1">
    <location>
        <begin position="139"/>
        <end position="160"/>
    </location>
</feature>
<dbReference type="PATRIC" id="fig|1747903.4.peg.1939"/>
<reference evidence="3 4" key="1">
    <citation type="submission" date="2016-04" db="EMBL/GenBank/DDBJ databases">
        <title>Draft genome sequence of Janthinobacterium psychrotolerans sp. nov., isolated from freshwater sediments in Denmark.</title>
        <authorList>
            <person name="Gong X."/>
            <person name="Skrivergaard S."/>
            <person name="Korsgaard B.S."/>
            <person name="Schreiber L."/>
            <person name="Marshall I.P."/>
            <person name="Finster K."/>
            <person name="Schramm A."/>
        </authorList>
    </citation>
    <scope>NUCLEOTIDE SEQUENCE [LARGE SCALE GENOMIC DNA]</scope>
    <source>
        <strain evidence="3 4">S3-2</strain>
    </source>
</reference>
<gene>
    <name evidence="3" type="ORF">ASR47_1005349</name>
</gene>
<dbReference type="PIRSF" id="PIRSF016919">
    <property type="entry name" value="HupE_UreJ"/>
    <property type="match status" value="1"/>
</dbReference>
<dbReference type="RefSeq" id="WP_065309237.1">
    <property type="nucleotide sequence ID" value="NZ_LOCQ01000058.1"/>
</dbReference>
<dbReference type="Proteomes" id="UP000092713">
    <property type="component" value="Unassembled WGS sequence"/>
</dbReference>
<comment type="caution">
    <text evidence="3">The sequence shown here is derived from an EMBL/GenBank/DDBJ whole genome shotgun (WGS) entry which is preliminary data.</text>
</comment>
<evidence type="ECO:0000256" key="2">
    <source>
        <dbReference type="SAM" id="SignalP"/>
    </source>
</evidence>
<proteinExistence type="predicted"/>
<dbReference type="AlphaFoldDB" id="A0A1A7BXQ4"/>
<keyword evidence="4" id="KW-1185">Reference proteome</keyword>
<feature type="transmembrane region" description="Helical" evidence="1">
    <location>
        <begin position="166"/>
        <end position="185"/>
    </location>
</feature>
<feature type="transmembrane region" description="Helical" evidence="1">
    <location>
        <begin position="94"/>
        <end position="127"/>
    </location>
</feature>
<name>A0A1A7BXQ4_9BURK</name>
<dbReference type="Pfam" id="PF04955">
    <property type="entry name" value="HupE_UreJ"/>
    <property type="match status" value="1"/>
</dbReference>
<dbReference type="InterPro" id="IPR007038">
    <property type="entry name" value="HupE_UreJ"/>
</dbReference>
<evidence type="ECO:0000256" key="1">
    <source>
        <dbReference type="SAM" id="Phobius"/>
    </source>
</evidence>